<evidence type="ECO:0000313" key="6">
    <source>
        <dbReference type="Proteomes" id="UP001500604"/>
    </source>
</evidence>
<dbReference type="PROSITE" id="PS00658">
    <property type="entry name" value="FORK_HEAD_2"/>
    <property type="match status" value="1"/>
</dbReference>
<comment type="caution">
    <text evidence="5">The sequence shown here is derived from an EMBL/GenBank/DDBJ whole genome shotgun (WGS) entry which is preliminary data.</text>
</comment>
<keyword evidence="1" id="KW-0805">Transcription regulation</keyword>
<accession>A0ABP8V3A1</accession>
<evidence type="ECO:0000313" key="5">
    <source>
        <dbReference type="EMBL" id="GAA4650426.1"/>
    </source>
</evidence>
<dbReference type="InterPro" id="IPR030456">
    <property type="entry name" value="TF_fork_head_CS_2"/>
</dbReference>
<dbReference type="Pfam" id="PF00250">
    <property type="entry name" value="Forkhead"/>
    <property type="match status" value="1"/>
</dbReference>
<sequence>MANPILPIGEVTGSFLQQEATTSSSSITYADSGIGYLSVIATSGAGEKQLEDFDLQEDKALQELFPEYSLAGIHIKKEPEDFADALQSLANSGLNTPPSSITIKSEPLENISIDGHPYTMEQLLDSHPDDFQAPQPSGVRFTYKNAIISCLQGGKKLTLQQLYQALETSFPDITELPGWKNSIRHNLSLNKKIFIHSKKEAGESGKGGYWSLTQDCFIAVKTSRPARGC</sequence>
<keyword evidence="2" id="KW-0238">DNA-binding</keyword>
<dbReference type="InterPro" id="IPR045912">
    <property type="entry name" value="FOXJ2/3-like"/>
</dbReference>
<dbReference type="PROSITE" id="PS50039">
    <property type="entry name" value="FORK_HEAD_3"/>
    <property type="match status" value="1"/>
</dbReference>
<name>A0ABP8V3A1_9GAMM</name>
<dbReference type="CDD" id="cd00059">
    <property type="entry name" value="FH_FOX"/>
    <property type="match status" value="1"/>
</dbReference>
<dbReference type="SUPFAM" id="SSF46785">
    <property type="entry name" value="Winged helix' DNA-binding domain"/>
    <property type="match status" value="1"/>
</dbReference>
<dbReference type="RefSeq" id="WP_345196602.1">
    <property type="nucleotide sequence ID" value="NZ_BAABFL010000394.1"/>
</dbReference>
<dbReference type="PANTHER" id="PTHR46078">
    <property type="entry name" value="FORKHEAD BOX PROTEIN J2 FAMILY MEMBER"/>
    <property type="match status" value="1"/>
</dbReference>
<organism evidence="5 6">
    <name type="scientific">Kistimonas scapharcae</name>
    <dbReference type="NCBI Taxonomy" id="1036133"/>
    <lineage>
        <taxon>Bacteria</taxon>
        <taxon>Pseudomonadati</taxon>
        <taxon>Pseudomonadota</taxon>
        <taxon>Gammaproteobacteria</taxon>
        <taxon>Oceanospirillales</taxon>
        <taxon>Endozoicomonadaceae</taxon>
        <taxon>Kistimonas</taxon>
    </lineage>
</organism>
<dbReference type="SMART" id="SM00339">
    <property type="entry name" value="FH"/>
    <property type="match status" value="1"/>
</dbReference>
<dbReference type="InterPro" id="IPR036388">
    <property type="entry name" value="WH-like_DNA-bd_sf"/>
</dbReference>
<evidence type="ECO:0000259" key="4">
    <source>
        <dbReference type="PROSITE" id="PS50039"/>
    </source>
</evidence>
<dbReference type="InterPro" id="IPR036390">
    <property type="entry name" value="WH_DNA-bd_sf"/>
</dbReference>
<evidence type="ECO:0000256" key="2">
    <source>
        <dbReference type="ARBA" id="ARBA00023125"/>
    </source>
</evidence>
<feature type="domain" description="Fork-head" evidence="4">
    <location>
        <begin position="135"/>
        <end position="227"/>
    </location>
</feature>
<protein>
    <recommendedName>
        <fullName evidence="4">Fork-head domain-containing protein</fullName>
    </recommendedName>
</protein>
<dbReference type="EMBL" id="BAABFL010000394">
    <property type="protein sequence ID" value="GAA4650426.1"/>
    <property type="molecule type" value="Genomic_DNA"/>
</dbReference>
<evidence type="ECO:0000256" key="3">
    <source>
        <dbReference type="ARBA" id="ARBA00023163"/>
    </source>
</evidence>
<dbReference type="Gene3D" id="1.10.10.10">
    <property type="entry name" value="Winged helix-like DNA-binding domain superfamily/Winged helix DNA-binding domain"/>
    <property type="match status" value="1"/>
</dbReference>
<dbReference type="PANTHER" id="PTHR46078:SF2">
    <property type="entry name" value="FORK-HEAD DOMAIN-CONTAINING PROTEIN"/>
    <property type="match status" value="1"/>
</dbReference>
<gene>
    <name evidence="5" type="ORF">GCM10023116_27090</name>
</gene>
<evidence type="ECO:0000256" key="1">
    <source>
        <dbReference type="ARBA" id="ARBA00023015"/>
    </source>
</evidence>
<keyword evidence="3" id="KW-0804">Transcription</keyword>
<reference evidence="6" key="1">
    <citation type="journal article" date="2019" name="Int. J. Syst. Evol. Microbiol.">
        <title>The Global Catalogue of Microorganisms (GCM) 10K type strain sequencing project: providing services to taxonomists for standard genome sequencing and annotation.</title>
        <authorList>
            <consortium name="The Broad Institute Genomics Platform"/>
            <consortium name="The Broad Institute Genome Sequencing Center for Infectious Disease"/>
            <person name="Wu L."/>
            <person name="Ma J."/>
        </authorList>
    </citation>
    <scope>NUCLEOTIDE SEQUENCE [LARGE SCALE GENOMIC DNA]</scope>
    <source>
        <strain evidence="6">JCM 17805</strain>
    </source>
</reference>
<proteinExistence type="predicted"/>
<dbReference type="Proteomes" id="UP001500604">
    <property type="component" value="Unassembled WGS sequence"/>
</dbReference>
<keyword evidence="6" id="KW-1185">Reference proteome</keyword>
<dbReference type="InterPro" id="IPR001766">
    <property type="entry name" value="Fork_head_dom"/>
</dbReference>